<organism evidence="2 3">
    <name type="scientific">Acidilobus saccharovorans (strain DSM 16705 / JCM 18335 / VKM B-2471 / 345-15)</name>
    <dbReference type="NCBI Taxonomy" id="666510"/>
    <lineage>
        <taxon>Archaea</taxon>
        <taxon>Thermoproteota</taxon>
        <taxon>Thermoprotei</taxon>
        <taxon>Acidilobales</taxon>
        <taxon>Acidilobaceae</taxon>
        <taxon>Acidilobus</taxon>
    </lineage>
</organism>
<dbReference type="InParanoid" id="D9Q325"/>
<dbReference type="eggNOG" id="arCOG11635">
    <property type="taxonomic scope" value="Archaea"/>
</dbReference>
<keyword evidence="3" id="KW-1185">Reference proteome</keyword>
<dbReference type="AlphaFoldDB" id="D9Q325"/>
<feature type="transmembrane region" description="Helical" evidence="1">
    <location>
        <begin position="12"/>
        <end position="30"/>
    </location>
</feature>
<sequence length="251" mass="28103">MLVLSGIFRWPSLVPPLVGAFTAALSFVFLRRASREFETWLSNIISVAVGSGEDEGDYGGGEGMEDNDSDEEYDNEDVFLVYYLVSNIAREVYGRLKSIEMVAFTDDLVLFYPEPFELGSEGEDEGDYYSDADLDEPDEPEAELLDGDKLVVKLPAKHFAQLVKVVQGGDGEVAVVNNEEELRSLYRVAKAIAEADINDEGLASYSAYKALLKMIRSSRLSVPEQLKDLMPFESRDLRRRVKEQVMEEGMI</sequence>
<name>D9Q325_ACIS3</name>
<keyword evidence="1" id="KW-1133">Transmembrane helix</keyword>
<accession>D9Q325</accession>
<dbReference type="Proteomes" id="UP000000346">
    <property type="component" value="Chromosome"/>
</dbReference>
<evidence type="ECO:0000313" key="3">
    <source>
        <dbReference type="Proteomes" id="UP000000346"/>
    </source>
</evidence>
<gene>
    <name evidence="2" type="ordered locus">ASAC_1308</name>
</gene>
<reference evidence="2 3" key="1">
    <citation type="journal article" date="2010" name="Appl. Environ. Microbiol.">
        <title>The genome sequence of the crenarchaeon Acidilobus saccharovorans supports a new order, Acidilobales, and suggests an important ecological role in terrestrial acidic hot springs.</title>
        <authorList>
            <person name="Mardanov A.V."/>
            <person name="Svetlitchnyi V.A."/>
            <person name="Beletsky A.V."/>
            <person name="Prokofeva M.I."/>
            <person name="Bonch-Osmolovskaya E.A."/>
            <person name="Ravin N.V."/>
            <person name="Skryabin K.G."/>
        </authorList>
    </citation>
    <scope>NUCLEOTIDE SEQUENCE [LARGE SCALE GENOMIC DNA]</scope>
    <source>
        <strain evidence="3">DSM 16705 / JCM 18335 / VKM B-2471 / 345-15</strain>
    </source>
</reference>
<protein>
    <submittedName>
        <fullName evidence="2">Uncharacterized protein</fullName>
    </submittedName>
</protein>
<keyword evidence="1" id="KW-0472">Membrane</keyword>
<proteinExistence type="predicted"/>
<evidence type="ECO:0000256" key="1">
    <source>
        <dbReference type="SAM" id="Phobius"/>
    </source>
</evidence>
<evidence type="ECO:0000313" key="2">
    <source>
        <dbReference type="EMBL" id="ADL19713.1"/>
    </source>
</evidence>
<dbReference type="KEGG" id="asc:ASAC_1308"/>
<dbReference type="HOGENOM" id="CLU_1105163_0_0_2"/>
<keyword evidence="1" id="KW-0812">Transmembrane</keyword>
<dbReference type="EMBL" id="CP001742">
    <property type="protein sequence ID" value="ADL19713.1"/>
    <property type="molecule type" value="Genomic_DNA"/>
</dbReference>